<feature type="signal peptide" evidence="1">
    <location>
        <begin position="1"/>
        <end position="17"/>
    </location>
</feature>
<reference evidence="2 3" key="1">
    <citation type="submission" date="2015-01" db="EMBL/GenBank/DDBJ databases">
        <title>Evolution of Trichinella species and genotypes.</title>
        <authorList>
            <person name="Korhonen P.K."/>
            <person name="Edoardo P."/>
            <person name="Giuseppe L.R."/>
            <person name="Gasser R.B."/>
        </authorList>
    </citation>
    <scope>NUCLEOTIDE SEQUENCE [LARGE SCALE GENOMIC DNA]</scope>
    <source>
        <strain evidence="2">ISS176</strain>
    </source>
</reference>
<organism evidence="2 3">
    <name type="scientific">Trichinella pseudospiralis</name>
    <name type="common">Parasitic roundworm</name>
    <dbReference type="NCBI Taxonomy" id="6337"/>
    <lineage>
        <taxon>Eukaryota</taxon>
        <taxon>Metazoa</taxon>
        <taxon>Ecdysozoa</taxon>
        <taxon>Nematoda</taxon>
        <taxon>Enoplea</taxon>
        <taxon>Dorylaimia</taxon>
        <taxon>Trichinellida</taxon>
        <taxon>Trichinellidae</taxon>
        <taxon>Trichinella</taxon>
    </lineage>
</organism>
<dbReference type="Proteomes" id="UP000054826">
    <property type="component" value="Unassembled WGS sequence"/>
</dbReference>
<dbReference type="AlphaFoldDB" id="A0A0V1JYX5"/>
<keyword evidence="1" id="KW-0732">Signal</keyword>
<protein>
    <submittedName>
        <fullName evidence="2">Uncharacterized protein</fullName>
    </submittedName>
</protein>
<feature type="chain" id="PRO_5006880756" evidence="1">
    <location>
        <begin position="18"/>
        <end position="172"/>
    </location>
</feature>
<evidence type="ECO:0000313" key="2">
    <source>
        <dbReference type="EMBL" id="KRZ40185.1"/>
    </source>
</evidence>
<accession>A0A0V1JYX5</accession>
<evidence type="ECO:0000256" key="1">
    <source>
        <dbReference type="SAM" id="SignalP"/>
    </source>
</evidence>
<evidence type="ECO:0000313" key="3">
    <source>
        <dbReference type="Proteomes" id="UP000054826"/>
    </source>
</evidence>
<gene>
    <name evidence="2" type="ORF">T4C_749</name>
</gene>
<comment type="caution">
    <text evidence="2">The sequence shown here is derived from an EMBL/GenBank/DDBJ whole genome shotgun (WGS) entry which is preliminary data.</text>
</comment>
<name>A0A0V1JYX5_TRIPS</name>
<dbReference type="EMBL" id="JYDV01000029">
    <property type="protein sequence ID" value="KRZ40185.1"/>
    <property type="molecule type" value="Genomic_DNA"/>
</dbReference>
<sequence length="172" mass="18908">MLNLLHKFICILTGSLALEIVPALLSSVQAEKYICLANGDATMGVAAELAFFSTDCLINSATCVIFANDSNAQSIALKEGRLSLRINQFSCQSDFAIFIRIALSECFIIENAERRPTERASFHASFKLWHWFCRVNFSSLLPLPCETPRVLGELVHQGLDALRSTISVHSGG</sequence>
<proteinExistence type="predicted"/>